<dbReference type="AlphaFoldDB" id="A0AAW2YHT5"/>
<sequence length="207" mass="23689">MGLLHESNKSESEIAKKVIATEISAVPVVETTKVIQKEAIISNVVDKPVLEEVIEKKNVEVHHVNVVQEIHEQPIIEVEKTHEERHIQEKTELHNVIEETKFETINTIETELTEPERKKIKLAHDGLLSKDVSVKVSQDVKVDTVQDAELVREIIIQPIVEHHQQALVTEVHEKKVVEVHEHPIVRKIVEKPIVREIETDIVVKKVV</sequence>
<evidence type="ECO:0000313" key="1">
    <source>
        <dbReference type="EMBL" id="KAL0476772.1"/>
    </source>
</evidence>
<dbReference type="EMBL" id="JAOPGA020000092">
    <property type="protein sequence ID" value="KAL0476772.1"/>
    <property type="molecule type" value="Genomic_DNA"/>
</dbReference>
<reference evidence="1 2" key="1">
    <citation type="submission" date="2024-03" db="EMBL/GenBank/DDBJ databases">
        <title>The Acrasis kona genome and developmental transcriptomes reveal deep origins of eukaryotic multicellular pathways.</title>
        <authorList>
            <person name="Sheikh S."/>
            <person name="Fu C.-J."/>
            <person name="Brown M.W."/>
            <person name="Baldauf S.L."/>
        </authorList>
    </citation>
    <scope>NUCLEOTIDE SEQUENCE [LARGE SCALE GENOMIC DNA]</scope>
    <source>
        <strain evidence="1 2">ATCC MYA-3509</strain>
    </source>
</reference>
<name>A0AAW2YHT5_9EUKA</name>
<proteinExistence type="predicted"/>
<organism evidence="1 2">
    <name type="scientific">Acrasis kona</name>
    <dbReference type="NCBI Taxonomy" id="1008807"/>
    <lineage>
        <taxon>Eukaryota</taxon>
        <taxon>Discoba</taxon>
        <taxon>Heterolobosea</taxon>
        <taxon>Tetramitia</taxon>
        <taxon>Eutetramitia</taxon>
        <taxon>Acrasidae</taxon>
        <taxon>Acrasis</taxon>
    </lineage>
</organism>
<comment type="caution">
    <text evidence="1">The sequence shown here is derived from an EMBL/GenBank/DDBJ whole genome shotgun (WGS) entry which is preliminary data.</text>
</comment>
<evidence type="ECO:0000313" key="2">
    <source>
        <dbReference type="Proteomes" id="UP001431209"/>
    </source>
</evidence>
<keyword evidence="2" id="KW-1185">Reference proteome</keyword>
<accession>A0AAW2YHT5</accession>
<dbReference type="Proteomes" id="UP001431209">
    <property type="component" value="Unassembled WGS sequence"/>
</dbReference>
<gene>
    <name evidence="1" type="ORF">AKO1_002771</name>
</gene>
<protein>
    <submittedName>
        <fullName evidence="1">Uncharacterized protein</fullName>
    </submittedName>
</protein>